<evidence type="ECO:0008006" key="3">
    <source>
        <dbReference type="Google" id="ProtNLM"/>
    </source>
</evidence>
<gene>
    <name evidence="1" type="ORF">M407DRAFT_33977</name>
</gene>
<keyword evidence="2" id="KW-1185">Reference proteome</keyword>
<dbReference type="AlphaFoldDB" id="A0A0C3L425"/>
<dbReference type="EMBL" id="KN823584">
    <property type="protein sequence ID" value="KIO16367.1"/>
    <property type="molecule type" value="Genomic_DNA"/>
</dbReference>
<reference evidence="1 2" key="1">
    <citation type="submission" date="2014-04" db="EMBL/GenBank/DDBJ databases">
        <authorList>
            <consortium name="DOE Joint Genome Institute"/>
            <person name="Kuo A."/>
            <person name="Girlanda M."/>
            <person name="Perotto S."/>
            <person name="Kohler A."/>
            <person name="Nagy L.G."/>
            <person name="Floudas D."/>
            <person name="Copeland A."/>
            <person name="Barry K.W."/>
            <person name="Cichocki N."/>
            <person name="Veneault-Fourrey C."/>
            <person name="LaButti K."/>
            <person name="Lindquist E.A."/>
            <person name="Lipzen A."/>
            <person name="Lundell T."/>
            <person name="Morin E."/>
            <person name="Murat C."/>
            <person name="Sun H."/>
            <person name="Tunlid A."/>
            <person name="Henrissat B."/>
            <person name="Grigoriev I.V."/>
            <person name="Hibbett D.S."/>
            <person name="Martin F."/>
            <person name="Nordberg H.P."/>
            <person name="Cantor M.N."/>
            <person name="Hua S.X."/>
        </authorList>
    </citation>
    <scope>NUCLEOTIDE SEQUENCE [LARGE SCALE GENOMIC DNA]</scope>
    <source>
        <strain evidence="1 2">MUT 4182</strain>
    </source>
</reference>
<feature type="non-terminal residue" evidence="1">
    <location>
        <position position="221"/>
    </location>
</feature>
<sequence length="221" mass="24875">MGQDRTPPNLHNLPTELLDSIIFFLPLKSILHLMANRTLRSACEPYLYRNIWIINQPNRSLRLLNTLSLRPDLALTIRELKINLGWFDPKVVAGYKLPDVLQSDGLAPLSLVRNIRSLDIGGLKWLSNPSLANIRRIVSQMELTSLVISGPYYTLQNSDQEANQIVISNLRAILQSQPQLEFLSLTPYAVQPALLNAIEDADVSNLRKFQGTTSCAEVFLD</sequence>
<organism evidence="1 2">
    <name type="scientific">Tulasnella calospora MUT 4182</name>
    <dbReference type="NCBI Taxonomy" id="1051891"/>
    <lineage>
        <taxon>Eukaryota</taxon>
        <taxon>Fungi</taxon>
        <taxon>Dikarya</taxon>
        <taxon>Basidiomycota</taxon>
        <taxon>Agaricomycotina</taxon>
        <taxon>Agaricomycetes</taxon>
        <taxon>Cantharellales</taxon>
        <taxon>Tulasnellaceae</taxon>
        <taxon>Tulasnella</taxon>
    </lineage>
</organism>
<proteinExistence type="predicted"/>
<name>A0A0C3L425_9AGAM</name>
<evidence type="ECO:0000313" key="1">
    <source>
        <dbReference type="EMBL" id="KIO16367.1"/>
    </source>
</evidence>
<accession>A0A0C3L425</accession>
<evidence type="ECO:0000313" key="2">
    <source>
        <dbReference type="Proteomes" id="UP000054248"/>
    </source>
</evidence>
<dbReference type="HOGENOM" id="CLU_1253321_0_0_1"/>
<dbReference type="OrthoDB" id="3178870at2759"/>
<reference evidence="2" key="2">
    <citation type="submission" date="2015-01" db="EMBL/GenBank/DDBJ databases">
        <title>Evolutionary Origins and Diversification of the Mycorrhizal Mutualists.</title>
        <authorList>
            <consortium name="DOE Joint Genome Institute"/>
            <consortium name="Mycorrhizal Genomics Consortium"/>
            <person name="Kohler A."/>
            <person name="Kuo A."/>
            <person name="Nagy L.G."/>
            <person name="Floudas D."/>
            <person name="Copeland A."/>
            <person name="Barry K.W."/>
            <person name="Cichocki N."/>
            <person name="Veneault-Fourrey C."/>
            <person name="LaButti K."/>
            <person name="Lindquist E.A."/>
            <person name="Lipzen A."/>
            <person name="Lundell T."/>
            <person name="Morin E."/>
            <person name="Murat C."/>
            <person name="Riley R."/>
            <person name="Ohm R."/>
            <person name="Sun H."/>
            <person name="Tunlid A."/>
            <person name="Henrissat B."/>
            <person name="Grigoriev I.V."/>
            <person name="Hibbett D.S."/>
            <person name="Martin F."/>
        </authorList>
    </citation>
    <scope>NUCLEOTIDE SEQUENCE [LARGE SCALE GENOMIC DNA]</scope>
    <source>
        <strain evidence="2">MUT 4182</strain>
    </source>
</reference>
<dbReference type="Proteomes" id="UP000054248">
    <property type="component" value="Unassembled WGS sequence"/>
</dbReference>
<protein>
    <recommendedName>
        <fullName evidence="3">F-box domain-containing protein</fullName>
    </recommendedName>
</protein>